<feature type="transmembrane region" description="Helical" evidence="1">
    <location>
        <begin position="83"/>
        <end position="103"/>
    </location>
</feature>
<evidence type="ECO:0000256" key="1">
    <source>
        <dbReference type="SAM" id="Phobius"/>
    </source>
</evidence>
<feature type="transmembrane region" description="Helical" evidence="1">
    <location>
        <begin position="41"/>
        <end position="63"/>
    </location>
</feature>
<keyword evidence="1" id="KW-0812">Transmembrane</keyword>
<dbReference type="InterPro" id="IPR052556">
    <property type="entry name" value="PolySynth_Transporter"/>
</dbReference>
<sequence>MKKNSLINSSWLIIEKVISMLGLFLVSAFVARYIGPSMVGQIALAIACFQIVIVVAQFGSENIIIKRLSKKRLSGIKLAKTSLILRVIIYILCAAGILLYVRSDNYVEFVFFCAVGIASFFTAIDVVATYNDTNLNSKRNAILNLFGLIISLAMRYIIVYMQLNPLLLTLPIITTTLIPFMMRVYFYYMKDEERTKNIRQEKYLQHFKYLIMTGSAMFIANISVAIYPRVNIFFLSELSGSHELGIYSVAVTLATSWNFIMLAFVTSCFPSIYNEENENLAAIKTTQLNVIIAVISTVVIVGFIIFGSYIIKTLYGPAFTTAWRPAVILCAGTMLSAMGAVSSRYIVKFSGYRYLSYKSFIALLLCMPVSYFLIKNHGITGAACSVVALEFLSLTVLNYGYKNGTVFKMHRLTLTFIPALLSHLWQQRQGKA</sequence>
<keyword evidence="1" id="KW-1133">Transmembrane helix</keyword>
<name>A0A1B7L7F4_9ENTR</name>
<keyword evidence="3" id="KW-1185">Reference proteome</keyword>
<feature type="transmembrane region" description="Helical" evidence="1">
    <location>
        <begin position="290"/>
        <end position="311"/>
    </location>
</feature>
<feature type="transmembrane region" description="Helical" evidence="1">
    <location>
        <begin position="109"/>
        <end position="130"/>
    </location>
</feature>
<feature type="transmembrane region" description="Helical" evidence="1">
    <location>
        <begin position="247"/>
        <end position="269"/>
    </location>
</feature>
<reference evidence="3" key="1">
    <citation type="submission" date="2016-05" db="EMBL/GenBank/DDBJ databases">
        <authorList>
            <person name="Behera P."/>
            <person name="Vaishampayan P."/>
            <person name="Singh N."/>
            <person name="Raina V."/>
            <person name="Suar M."/>
            <person name="Pattnaik A."/>
            <person name="Rastogi G."/>
        </authorList>
    </citation>
    <scope>NUCLEOTIDE SEQUENCE [LARGE SCALE GENOMIC DNA]</scope>
    <source>
        <strain evidence="3">MP23</strain>
    </source>
</reference>
<dbReference type="EMBL" id="LYRP01000001">
    <property type="protein sequence ID" value="OAT78277.1"/>
    <property type="molecule type" value="Genomic_DNA"/>
</dbReference>
<dbReference type="RefSeq" id="WP_064593594.1">
    <property type="nucleotide sequence ID" value="NZ_LYRP01000001.1"/>
</dbReference>
<proteinExistence type="predicted"/>
<evidence type="ECO:0008006" key="4">
    <source>
        <dbReference type="Google" id="ProtNLM"/>
    </source>
</evidence>
<protein>
    <recommendedName>
        <fullName evidence="4">Polysaccharide biosynthesis protein</fullName>
    </recommendedName>
</protein>
<keyword evidence="1" id="KW-0472">Membrane</keyword>
<feature type="transmembrane region" description="Helical" evidence="1">
    <location>
        <begin position="142"/>
        <end position="161"/>
    </location>
</feature>
<gene>
    <name evidence="2" type="ORF">A9B99_00630</name>
</gene>
<dbReference type="OrthoDB" id="103403at2"/>
<evidence type="ECO:0000313" key="2">
    <source>
        <dbReference type="EMBL" id="OAT78277.1"/>
    </source>
</evidence>
<feature type="transmembrane region" description="Helical" evidence="1">
    <location>
        <begin position="354"/>
        <end position="374"/>
    </location>
</feature>
<dbReference type="PANTHER" id="PTHR43424">
    <property type="entry name" value="LOCUS PUTATIVE PROTEIN 1-RELATED"/>
    <property type="match status" value="1"/>
</dbReference>
<organism evidence="2 3">
    <name type="scientific">Mangrovibacter phragmitis</name>
    <dbReference type="NCBI Taxonomy" id="1691903"/>
    <lineage>
        <taxon>Bacteria</taxon>
        <taxon>Pseudomonadati</taxon>
        <taxon>Pseudomonadota</taxon>
        <taxon>Gammaproteobacteria</taxon>
        <taxon>Enterobacterales</taxon>
        <taxon>Enterobacteriaceae</taxon>
        <taxon>Mangrovibacter</taxon>
    </lineage>
</organism>
<accession>A0A1B7L7F4</accession>
<dbReference type="AlphaFoldDB" id="A0A1B7L7F4"/>
<dbReference type="Proteomes" id="UP000078225">
    <property type="component" value="Unassembled WGS sequence"/>
</dbReference>
<feature type="transmembrane region" description="Helical" evidence="1">
    <location>
        <begin position="209"/>
        <end position="227"/>
    </location>
</feature>
<evidence type="ECO:0000313" key="3">
    <source>
        <dbReference type="Proteomes" id="UP000078225"/>
    </source>
</evidence>
<feature type="transmembrane region" description="Helical" evidence="1">
    <location>
        <begin position="323"/>
        <end position="342"/>
    </location>
</feature>
<feature type="transmembrane region" description="Helical" evidence="1">
    <location>
        <begin position="167"/>
        <end position="188"/>
    </location>
</feature>
<comment type="caution">
    <text evidence="2">The sequence shown here is derived from an EMBL/GenBank/DDBJ whole genome shotgun (WGS) entry which is preliminary data.</text>
</comment>
<dbReference type="STRING" id="1691903.A9B99_00630"/>
<dbReference type="Pfam" id="PF13440">
    <property type="entry name" value="Polysacc_synt_3"/>
    <property type="match status" value="1"/>
</dbReference>
<dbReference type="PANTHER" id="PTHR43424:SF1">
    <property type="entry name" value="LOCUS PUTATIVE PROTEIN 1-RELATED"/>
    <property type="match status" value="1"/>
</dbReference>
<feature type="transmembrane region" description="Helical" evidence="1">
    <location>
        <begin position="380"/>
        <end position="401"/>
    </location>
</feature>
<feature type="transmembrane region" description="Helical" evidence="1">
    <location>
        <begin position="12"/>
        <end position="35"/>
    </location>
</feature>